<protein>
    <submittedName>
        <fullName evidence="1">Uncharacterized protein</fullName>
    </submittedName>
</protein>
<comment type="caution">
    <text evidence="1">The sequence shown here is derived from an EMBL/GenBank/DDBJ whole genome shotgun (WGS) entry which is preliminary data.</text>
</comment>
<dbReference type="Proteomes" id="UP001056120">
    <property type="component" value="Linkage Group LG04"/>
</dbReference>
<accession>A0ACB9JBE6</accession>
<reference evidence="1 2" key="2">
    <citation type="journal article" date="2022" name="Mol. Ecol. Resour.">
        <title>The genomes of chicory, endive, great burdock and yacon provide insights into Asteraceae paleo-polyploidization history and plant inulin production.</title>
        <authorList>
            <person name="Fan W."/>
            <person name="Wang S."/>
            <person name="Wang H."/>
            <person name="Wang A."/>
            <person name="Jiang F."/>
            <person name="Liu H."/>
            <person name="Zhao H."/>
            <person name="Xu D."/>
            <person name="Zhang Y."/>
        </authorList>
    </citation>
    <scope>NUCLEOTIDE SEQUENCE [LARGE SCALE GENOMIC DNA]</scope>
    <source>
        <strain evidence="2">cv. Yunnan</strain>
        <tissue evidence="1">Leaves</tissue>
    </source>
</reference>
<keyword evidence="2" id="KW-1185">Reference proteome</keyword>
<dbReference type="EMBL" id="CM042021">
    <property type="protein sequence ID" value="KAI3817793.1"/>
    <property type="molecule type" value="Genomic_DNA"/>
</dbReference>
<reference evidence="2" key="1">
    <citation type="journal article" date="2022" name="Mol. Ecol. Resour.">
        <title>The genomes of chicory, endive, great burdock and yacon provide insights into Asteraceae palaeo-polyploidization history and plant inulin production.</title>
        <authorList>
            <person name="Fan W."/>
            <person name="Wang S."/>
            <person name="Wang H."/>
            <person name="Wang A."/>
            <person name="Jiang F."/>
            <person name="Liu H."/>
            <person name="Zhao H."/>
            <person name="Xu D."/>
            <person name="Zhang Y."/>
        </authorList>
    </citation>
    <scope>NUCLEOTIDE SEQUENCE [LARGE SCALE GENOMIC DNA]</scope>
    <source>
        <strain evidence="2">cv. Yunnan</strain>
    </source>
</reference>
<name>A0ACB9JBE6_9ASTR</name>
<evidence type="ECO:0000313" key="2">
    <source>
        <dbReference type="Proteomes" id="UP001056120"/>
    </source>
</evidence>
<gene>
    <name evidence="1" type="ORF">L1987_11591</name>
</gene>
<sequence length="79" mass="9033">MVTLVLFVLSSSPTFLLNPWELGLGFSCTQATSKFAAQRSKRNISLLVFKGFLQQFCDTGFWFDGIFVEQCSMFLLFFK</sequence>
<proteinExistence type="predicted"/>
<evidence type="ECO:0000313" key="1">
    <source>
        <dbReference type="EMBL" id="KAI3817793.1"/>
    </source>
</evidence>
<organism evidence="1 2">
    <name type="scientific">Smallanthus sonchifolius</name>
    <dbReference type="NCBI Taxonomy" id="185202"/>
    <lineage>
        <taxon>Eukaryota</taxon>
        <taxon>Viridiplantae</taxon>
        <taxon>Streptophyta</taxon>
        <taxon>Embryophyta</taxon>
        <taxon>Tracheophyta</taxon>
        <taxon>Spermatophyta</taxon>
        <taxon>Magnoliopsida</taxon>
        <taxon>eudicotyledons</taxon>
        <taxon>Gunneridae</taxon>
        <taxon>Pentapetalae</taxon>
        <taxon>asterids</taxon>
        <taxon>campanulids</taxon>
        <taxon>Asterales</taxon>
        <taxon>Asteraceae</taxon>
        <taxon>Asteroideae</taxon>
        <taxon>Heliantheae alliance</taxon>
        <taxon>Millerieae</taxon>
        <taxon>Smallanthus</taxon>
    </lineage>
</organism>